<protein>
    <recommendedName>
        <fullName evidence="6">DUF3575 domain-containing protein</fullName>
    </recommendedName>
</protein>
<feature type="chain" id="PRO_5043652256" description="DUF3575 domain-containing protein" evidence="1">
    <location>
        <begin position="19"/>
        <end position="179"/>
    </location>
</feature>
<evidence type="ECO:0000313" key="4">
    <source>
        <dbReference type="Proteomes" id="UP001207736"/>
    </source>
</evidence>
<dbReference type="EMBL" id="BQKA01000056">
    <property type="protein sequence ID" value="GJM51436.1"/>
    <property type="molecule type" value="Genomic_DNA"/>
</dbReference>
<keyword evidence="1" id="KW-0732">Signal</keyword>
<dbReference type="InterPro" id="IPR036709">
    <property type="entry name" value="Autotransporte_beta_dom_sf"/>
</dbReference>
<evidence type="ECO:0000313" key="2">
    <source>
        <dbReference type="EMBL" id="GJM51436.1"/>
    </source>
</evidence>
<name>A0AAV5AZG2_9FLAO</name>
<sequence length="179" mass="20585">MKKFLVSICALFSVSTFAQDLPKNEVKLNILNAIAITSVELGYERFIDANQSIDAELFLNDRFSYFPQNKNKDFNVTSIKVGYNYYFDLDGLTGPYVNPFIKQRFGNYKETITTNGVEETTKYNLDSFILGIGFGYIWNYNDTFIIAPYANIGRNFSTRVNDKFWGIEPNAGVRIGYRF</sequence>
<dbReference type="AlphaFoldDB" id="A0AAV5AZG2"/>
<dbReference type="EMBL" id="BQKB01000028">
    <property type="protein sequence ID" value="GJM53174.1"/>
    <property type="molecule type" value="Genomic_DNA"/>
</dbReference>
<dbReference type="Proteomes" id="UP001207736">
    <property type="component" value="Unassembled WGS sequence"/>
</dbReference>
<accession>A0AAV5AZG2</accession>
<keyword evidence="5" id="KW-1185">Reference proteome</keyword>
<feature type="signal peptide" evidence="1">
    <location>
        <begin position="1"/>
        <end position="18"/>
    </location>
</feature>
<comment type="caution">
    <text evidence="2">The sequence shown here is derived from an EMBL/GenBank/DDBJ whole genome shotgun (WGS) entry which is preliminary data.</text>
</comment>
<evidence type="ECO:0000313" key="3">
    <source>
        <dbReference type="EMBL" id="GJM53174.1"/>
    </source>
</evidence>
<gene>
    <name evidence="2" type="ORF">RCZ15_24090</name>
    <name evidence="3" type="ORF">RCZ16_14910</name>
</gene>
<evidence type="ECO:0000256" key="1">
    <source>
        <dbReference type="SAM" id="SignalP"/>
    </source>
</evidence>
<dbReference type="RefSeq" id="WP_264847685.1">
    <property type="nucleotide sequence ID" value="NZ_BPMA01000066.1"/>
</dbReference>
<proteinExistence type="predicted"/>
<organism evidence="2 4">
    <name type="scientific">Capnocytophaga catalasegens</name>
    <dbReference type="NCBI Taxonomy" id="1004260"/>
    <lineage>
        <taxon>Bacteria</taxon>
        <taxon>Pseudomonadati</taxon>
        <taxon>Bacteroidota</taxon>
        <taxon>Flavobacteriia</taxon>
        <taxon>Flavobacteriales</taxon>
        <taxon>Flavobacteriaceae</taxon>
        <taxon>Capnocytophaga</taxon>
    </lineage>
</organism>
<dbReference type="Proteomes" id="UP001208692">
    <property type="component" value="Unassembled WGS sequence"/>
</dbReference>
<evidence type="ECO:0000313" key="5">
    <source>
        <dbReference type="Proteomes" id="UP001208692"/>
    </source>
</evidence>
<dbReference type="SUPFAM" id="SSF103515">
    <property type="entry name" value="Autotransporter"/>
    <property type="match status" value="1"/>
</dbReference>
<reference evidence="2 5" key="1">
    <citation type="submission" date="2021-11" db="EMBL/GenBank/DDBJ databases">
        <title>Draft genome sequence of Capnocytophaga sp. strain KC07075 isolated from cat oral cavity.</title>
        <authorList>
            <person name="Suzuki M."/>
            <person name="Imaoka K."/>
            <person name="Kimura M."/>
            <person name="Morikawa S."/>
            <person name="Maeda K."/>
        </authorList>
    </citation>
    <scope>NUCLEOTIDE SEQUENCE</scope>
    <source>
        <strain evidence="2">KC07075</strain>
        <strain evidence="3 5">KC07079</strain>
    </source>
</reference>
<evidence type="ECO:0008006" key="6">
    <source>
        <dbReference type="Google" id="ProtNLM"/>
    </source>
</evidence>